<dbReference type="AlphaFoldDB" id="A0A923NKC5"/>
<dbReference type="SUPFAM" id="SSF46785">
    <property type="entry name" value="Winged helix' DNA-binding domain"/>
    <property type="match status" value="1"/>
</dbReference>
<evidence type="ECO:0000313" key="2">
    <source>
        <dbReference type="EMBL" id="MBC6680701.1"/>
    </source>
</evidence>
<sequence>MPDTGHTFEAYLKRATTPLLVLQMLSEQPMYPYQIMQEVNKRSGGVYKMPLLYTVMDRLQQQGFVYESKKEISESNRVRNYYALTEAGGIHLQKLKEQYSQFTSVINEILFPSDK</sequence>
<feature type="domain" description="Transcription regulator PadR N-terminal" evidence="1">
    <location>
        <begin position="21"/>
        <end position="93"/>
    </location>
</feature>
<dbReference type="InterPro" id="IPR036388">
    <property type="entry name" value="WH-like_DNA-bd_sf"/>
</dbReference>
<dbReference type="Proteomes" id="UP000602647">
    <property type="component" value="Unassembled WGS sequence"/>
</dbReference>
<protein>
    <submittedName>
        <fullName evidence="2">PadR family transcriptional regulator</fullName>
    </submittedName>
</protein>
<dbReference type="PANTHER" id="PTHR33169">
    <property type="entry name" value="PADR-FAMILY TRANSCRIPTIONAL REGULATOR"/>
    <property type="match status" value="1"/>
</dbReference>
<dbReference type="InterPro" id="IPR036390">
    <property type="entry name" value="WH_DNA-bd_sf"/>
</dbReference>
<name>A0A923NKC5_9FIRM</name>
<evidence type="ECO:0000313" key="3">
    <source>
        <dbReference type="Proteomes" id="UP000602647"/>
    </source>
</evidence>
<keyword evidence="3" id="KW-1185">Reference proteome</keyword>
<dbReference type="InterPro" id="IPR005149">
    <property type="entry name" value="Tscrpt_reg_PadR_N"/>
</dbReference>
<dbReference type="RefSeq" id="WP_187303799.1">
    <property type="nucleotide sequence ID" value="NZ_JACRYT010000017.1"/>
</dbReference>
<dbReference type="PANTHER" id="PTHR33169:SF14">
    <property type="entry name" value="TRANSCRIPTIONAL REGULATOR RV3488"/>
    <property type="match status" value="1"/>
</dbReference>
<gene>
    <name evidence="2" type="ORF">H9L42_12805</name>
</gene>
<dbReference type="InterPro" id="IPR052509">
    <property type="entry name" value="Metal_resp_DNA-bind_regulator"/>
</dbReference>
<comment type="caution">
    <text evidence="2">The sequence shown here is derived from an EMBL/GenBank/DDBJ whole genome shotgun (WGS) entry which is preliminary data.</text>
</comment>
<dbReference type="EMBL" id="JACRYT010000017">
    <property type="protein sequence ID" value="MBC6680701.1"/>
    <property type="molecule type" value="Genomic_DNA"/>
</dbReference>
<proteinExistence type="predicted"/>
<evidence type="ECO:0000259" key="1">
    <source>
        <dbReference type="Pfam" id="PF03551"/>
    </source>
</evidence>
<dbReference type="Pfam" id="PF03551">
    <property type="entry name" value="PadR"/>
    <property type="match status" value="1"/>
</dbReference>
<organism evidence="2 3">
    <name type="scientific">Zhenpiania hominis</name>
    <dbReference type="NCBI Taxonomy" id="2763644"/>
    <lineage>
        <taxon>Bacteria</taxon>
        <taxon>Bacillati</taxon>
        <taxon>Bacillota</taxon>
        <taxon>Clostridia</taxon>
        <taxon>Peptostreptococcales</taxon>
        <taxon>Anaerovoracaceae</taxon>
        <taxon>Zhenpiania</taxon>
    </lineage>
</organism>
<accession>A0A923NKC5</accession>
<reference evidence="2" key="1">
    <citation type="submission" date="2020-08" db="EMBL/GenBank/DDBJ databases">
        <title>Genome public.</title>
        <authorList>
            <person name="Liu C."/>
            <person name="Sun Q."/>
        </authorList>
    </citation>
    <scope>NUCLEOTIDE SEQUENCE</scope>
    <source>
        <strain evidence="2">BX12</strain>
    </source>
</reference>
<dbReference type="Gene3D" id="1.10.10.10">
    <property type="entry name" value="Winged helix-like DNA-binding domain superfamily/Winged helix DNA-binding domain"/>
    <property type="match status" value="1"/>
</dbReference>